<dbReference type="OrthoDB" id="333517at2759"/>
<evidence type="ECO:0000313" key="12">
    <source>
        <dbReference type="Proteomes" id="UP000028837"/>
    </source>
</evidence>
<dbReference type="EMBL" id="AHZU02001589">
    <property type="protein sequence ID" value="KFG30801.1"/>
    <property type="molecule type" value="Genomic_DNA"/>
</dbReference>
<keyword evidence="4" id="KW-0067">ATP-binding</keyword>
<keyword evidence="6 8" id="KW-0472">Membrane</keyword>
<comment type="caution">
    <text evidence="11">The sequence shown here is derived from an EMBL/GenBank/DDBJ whole genome shotgun (WGS) entry which is preliminary data.</text>
</comment>
<evidence type="ECO:0000256" key="3">
    <source>
        <dbReference type="ARBA" id="ARBA00022741"/>
    </source>
</evidence>
<gene>
    <name evidence="11" type="ORF">TGDOM2_263740</name>
</gene>
<keyword evidence="2 8" id="KW-0812">Transmembrane</keyword>
<dbReference type="GO" id="GO:0015421">
    <property type="term" value="F:ABC-type oligopeptide transporter activity"/>
    <property type="evidence" value="ECO:0007669"/>
    <property type="project" value="TreeGrafter"/>
</dbReference>
<dbReference type="InterPro" id="IPR039421">
    <property type="entry name" value="Type_1_exporter"/>
</dbReference>
<dbReference type="EC" id="3.6.3.44" evidence="11"/>
<evidence type="ECO:0000256" key="1">
    <source>
        <dbReference type="ARBA" id="ARBA00004141"/>
    </source>
</evidence>
<feature type="transmembrane region" description="Helical" evidence="8">
    <location>
        <begin position="501"/>
        <end position="520"/>
    </location>
</feature>
<name>A0A086JF83_TOXGO</name>
<feature type="transmembrane region" description="Helical" evidence="8">
    <location>
        <begin position="584"/>
        <end position="603"/>
    </location>
</feature>
<feature type="compositionally biased region" description="Low complexity" evidence="7">
    <location>
        <begin position="323"/>
        <end position="335"/>
    </location>
</feature>
<feature type="transmembrane region" description="Helical" evidence="8">
    <location>
        <begin position="474"/>
        <end position="495"/>
    </location>
</feature>
<evidence type="ECO:0000313" key="11">
    <source>
        <dbReference type="EMBL" id="KFG30801.1"/>
    </source>
</evidence>
<dbReference type="PROSITE" id="PS50893">
    <property type="entry name" value="ABC_TRANSPORTER_2"/>
    <property type="match status" value="1"/>
</dbReference>
<evidence type="ECO:0000259" key="9">
    <source>
        <dbReference type="PROSITE" id="PS50893"/>
    </source>
</evidence>
<evidence type="ECO:0000256" key="4">
    <source>
        <dbReference type="ARBA" id="ARBA00022840"/>
    </source>
</evidence>
<dbReference type="Gene3D" id="3.40.50.300">
    <property type="entry name" value="P-loop containing nucleotide triphosphate hydrolases"/>
    <property type="match status" value="2"/>
</dbReference>
<dbReference type="SUPFAM" id="SSF90123">
    <property type="entry name" value="ABC transporter transmembrane region"/>
    <property type="match status" value="1"/>
</dbReference>
<feature type="region of interest" description="Disordered" evidence="7">
    <location>
        <begin position="193"/>
        <end position="247"/>
    </location>
</feature>
<dbReference type="GO" id="GO:0090374">
    <property type="term" value="P:oligopeptide export from mitochondrion"/>
    <property type="evidence" value="ECO:0007669"/>
    <property type="project" value="TreeGrafter"/>
</dbReference>
<evidence type="ECO:0000259" key="10">
    <source>
        <dbReference type="PROSITE" id="PS50929"/>
    </source>
</evidence>
<feature type="region of interest" description="Disordered" evidence="7">
    <location>
        <begin position="686"/>
        <end position="716"/>
    </location>
</feature>
<comment type="subcellular location">
    <subcellularLocation>
        <location evidence="1">Membrane</location>
        <topology evidence="1">Multi-pass membrane protein</topology>
    </subcellularLocation>
</comment>
<dbReference type="Proteomes" id="UP000028837">
    <property type="component" value="Unassembled WGS sequence"/>
</dbReference>
<protein>
    <submittedName>
        <fullName evidence="11">ABC transporter transmembrane region domain-containing protein</fullName>
        <ecNumber evidence="11">3.6.3.44</ecNumber>
    </submittedName>
</protein>
<dbReference type="InterPro" id="IPR036640">
    <property type="entry name" value="ABC1_TM_sf"/>
</dbReference>
<dbReference type="InterPro" id="IPR003593">
    <property type="entry name" value="AAA+_ATPase"/>
</dbReference>
<dbReference type="PROSITE" id="PS50929">
    <property type="entry name" value="ABC_TM1F"/>
    <property type="match status" value="1"/>
</dbReference>
<dbReference type="InterPro" id="IPR017871">
    <property type="entry name" value="ABC_transporter-like_CS"/>
</dbReference>
<dbReference type="InterPro" id="IPR011527">
    <property type="entry name" value="ABC1_TM_dom"/>
</dbReference>
<feature type="compositionally biased region" description="Low complexity" evidence="7">
    <location>
        <begin position="194"/>
        <end position="247"/>
    </location>
</feature>
<keyword evidence="3" id="KW-0547">Nucleotide-binding</keyword>
<dbReference type="InterPro" id="IPR003439">
    <property type="entry name" value="ABC_transporter-like_ATP-bd"/>
</dbReference>
<accession>A0A086JF83</accession>
<proteinExistence type="predicted"/>
<feature type="domain" description="ABC transmembrane type-1" evidence="10">
    <location>
        <begin position="267"/>
        <end position="646"/>
    </location>
</feature>
<dbReference type="SUPFAM" id="SSF52540">
    <property type="entry name" value="P-loop containing nucleoside triphosphate hydrolases"/>
    <property type="match status" value="1"/>
</dbReference>
<evidence type="ECO:0000256" key="8">
    <source>
        <dbReference type="SAM" id="Phobius"/>
    </source>
</evidence>
<evidence type="ECO:0000256" key="2">
    <source>
        <dbReference type="ARBA" id="ARBA00022692"/>
    </source>
</evidence>
<feature type="compositionally biased region" description="Low complexity" evidence="7">
    <location>
        <begin position="686"/>
        <end position="709"/>
    </location>
</feature>
<dbReference type="PROSITE" id="PS00211">
    <property type="entry name" value="ABC_TRANSPORTER_1"/>
    <property type="match status" value="1"/>
</dbReference>
<reference evidence="11 12" key="1">
    <citation type="submission" date="2014-02" db="EMBL/GenBank/DDBJ databases">
        <authorList>
            <person name="Sibley D."/>
            <person name="Venepally P."/>
            <person name="Karamycheva S."/>
            <person name="Hadjithomas M."/>
            <person name="Khan A."/>
            <person name="Brunk B."/>
            <person name="Roos D."/>
            <person name="Caler E."/>
            <person name="Lorenzi H."/>
        </authorList>
    </citation>
    <scope>NUCLEOTIDE SEQUENCE [LARGE SCALE GENOMIC DNA]</scope>
    <source>
        <strain evidence="11 12">GAB2-2007-GAL-DOM2</strain>
    </source>
</reference>
<feature type="domain" description="ABC transporter" evidence="9">
    <location>
        <begin position="726"/>
        <end position="999"/>
    </location>
</feature>
<feature type="compositionally biased region" description="Basic and acidic residues" evidence="7">
    <location>
        <begin position="366"/>
        <end position="375"/>
    </location>
</feature>
<dbReference type="SMART" id="SM00382">
    <property type="entry name" value="AAA"/>
    <property type="match status" value="1"/>
</dbReference>
<dbReference type="GO" id="GO:0005524">
    <property type="term" value="F:ATP binding"/>
    <property type="evidence" value="ECO:0007669"/>
    <property type="project" value="UniProtKB-KW"/>
</dbReference>
<keyword evidence="5 8" id="KW-1133">Transmembrane helix</keyword>
<dbReference type="AlphaFoldDB" id="A0A086JF83"/>
<feature type="compositionally biased region" description="Low complexity" evidence="7">
    <location>
        <begin position="296"/>
        <end position="313"/>
    </location>
</feature>
<dbReference type="PANTHER" id="PTHR43394:SF1">
    <property type="entry name" value="ATP-BINDING CASSETTE SUB-FAMILY B MEMBER 10, MITOCHONDRIAL"/>
    <property type="match status" value="1"/>
</dbReference>
<evidence type="ECO:0000256" key="5">
    <source>
        <dbReference type="ARBA" id="ARBA00022989"/>
    </source>
</evidence>
<dbReference type="InterPro" id="IPR027417">
    <property type="entry name" value="P-loop_NTPase"/>
</dbReference>
<dbReference type="Gene3D" id="1.20.1560.10">
    <property type="entry name" value="ABC transporter type 1, transmembrane domain"/>
    <property type="match status" value="2"/>
</dbReference>
<dbReference type="PANTHER" id="PTHR43394">
    <property type="entry name" value="ATP-DEPENDENT PERMEASE MDL1, MITOCHONDRIAL"/>
    <property type="match status" value="1"/>
</dbReference>
<dbReference type="GO" id="GO:0005743">
    <property type="term" value="C:mitochondrial inner membrane"/>
    <property type="evidence" value="ECO:0007669"/>
    <property type="project" value="TreeGrafter"/>
</dbReference>
<feature type="region of interest" description="Disordered" evidence="7">
    <location>
        <begin position="296"/>
        <end position="387"/>
    </location>
</feature>
<keyword evidence="11" id="KW-0378">Hydrolase</keyword>
<sequence length="1005" mass="105491">MRLSPVPLRRRGPRVDAPTCVRCMYPWPGRRVMSRVSFENPNRAQKASFASPEALAMWSVPRRHTADGFCLARDRRRTLSTLLSCQFEASPALGQRDRFSPVSPGFLSAPSGVLPSFCLPRTSPLTQLCQSPLALQSLGFSFSSSPLATGPEAVRLLAPSPSIVRLSRFPLSTLCHSTAFLLSPSSKAAPSVRSSFSPPASPVHASAPSSSSPHPAASLHPSSSPSPSSSSPSPSSSSASSSSNSDSSEGSLRVLWRLMEHEQLRLFLVLLAILLSSAAQMLFPLYLGRVVDRFSKQSPVSAPSPSSMLAASSCGDLSPAPSPSSSSSSSSGASSPHPPAQREAAAHPNVGEDAEERGQCGTETRAGGDAEEAKKTTPSSVAPRPASPQQALLLGSISAVDNGALICGALLFLGAATSFLRLLLLETTIERIAARLRLKYFSHLLGEPTTRFSLESSGVLLNRLSTEVTQTSRILIDLSFGIRCAISAFVGVVAASSLAPTSFLLSLLLPTAAVGFLLRATAKCSRRLQRAQTHALSSTLADAAQILQNRKSVRTLNAEALELSKFNAGLEGVYKVARRSAVAVGARHGLVFALGGGFLLHVIQRAGSFISAGALSLGDVTALAMYCVMAGSSLQGCVTAYGDVHRTLGTAGNVLSALAQSASEEKRPGGVATKAAFKRRLSPLFASSSSSSTASSPSSSSGSVSPSSGWGLGRTPGCGRARGMDVTFKNVHFAYPDRLAQPVLRGVDLHVPSGAFLGILGPSGSGKSTLAALLLRLYEPEEGEIRFNNTPIGSLDSQFVRSLISPVTQENLLLAKSVRENVEYSVHADDLLNATQTSPAELARRVDAACRLAAVSEFVSQLPEQLETLLDEDALSLSGGQRQRICLARALCRLAPSSPPSASSRELPSASLCGEETRGPSLLLLDEATSALDVPTERQVLGHVTQALEGRTAIFITHRLSVLDFVDHVAVMSEGRVVQSGEKAAVLAAPCSELRHILDCNASCN</sequence>
<feature type="transmembrane region" description="Helical" evidence="8">
    <location>
        <begin position="403"/>
        <end position="425"/>
    </location>
</feature>
<dbReference type="VEuPathDB" id="ToxoDB:TGDOM2_263740"/>
<evidence type="ECO:0000256" key="7">
    <source>
        <dbReference type="SAM" id="MobiDB-lite"/>
    </source>
</evidence>
<organism evidence="11 12">
    <name type="scientific">Toxoplasma gondii GAB2-2007-GAL-DOM2</name>
    <dbReference type="NCBI Taxonomy" id="1130820"/>
    <lineage>
        <taxon>Eukaryota</taxon>
        <taxon>Sar</taxon>
        <taxon>Alveolata</taxon>
        <taxon>Apicomplexa</taxon>
        <taxon>Conoidasida</taxon>
        <taxon>Coccidia</taxon>
        <taxon>Eucoccidiorida</taxon>
        <taxon>Eimeriorina</taxon>
        <taxon>Sarcocystidae</taxon>
        <taxon>Toxoplasma</taxon>
    </lineage>
</organism>
<dbReference type="Pfam" id="PF00664">
    <property type="entry name" value="ABC_membrane"/>
    <property type="match status" value="1"/>
</dbReference>
<dbReference type="GO" id="GO:0016887">
    <property type="term" value="F:ATP hydrolysis activity"/>
    <property type="evidence" value="ECO:0007669"/>
    <property type="project" value="InterPro"/>
</dbReference>
<evidence type="ECO:0000256" key="6">
    <source>
        <dbReference type="ARBA" id="ARBA00023136"/>
    </source>
</evidence>
<feature type="transmembrane region" description="Helical" evidence="8">
    <location>
        <begin position="266"/>
        <end position="287"/>
    </location>
</feature>
<dbReference type="Pfam" id="PF00005">
    <property type="entry name" value="ABC_tran"/>
    <property type="match status" value="1"/>
</dbReference>